<keyword evidence="2" id="KW-0328">Glycosyltransferase</keyword>
<dbReference type="Pfam" id="PF00534">
    <property type="entry name" value="Glycos_transf_1"/>
    <property type="match status" value="1"/>
</dbReference>
<dbReference type="EC" id="2.4.1.291" evidence="2"/>
<organism evidence="2">
    <name type="scientific">Vibrio parahaemolyticus</name>
    <dbReference type="NCBI Taxonomy" id="670"/>
    <lineage>
        <taxon>Bacteria</taxon>
        <taxon>Pseudomonadati</taxon>
        <taxon>Pseudomonadota</taxon>
        <taxon>Gammaproteobacteria</taxon>
        <taxon>Vibrionales</taxon>
        <taxon>Vibrionaceae</taxon>
        <taxon>Vibrio</taxon>
    </lineage>
</organism>
<dbReference type="PANTHER" id="PTHR45947:SF3">
    <property type="entry name" value="SULFOQUINOVOSYL TRANSFERASE SQD2"/>
    <property type="match status" value="1"/>
</dbReference>
<dbReference type="EMBL" id="MT898413">
    <property type="protein sequence ID" value="QOS29893.1"/>
    <property type="molecule type" value="Genomic_DNA"/>
</dbReference>
<dbReference type="InterPro" id="IPR050194">
    <property type="entry name" value="Glycosyltransferase_grp1"/>
</dbReference>
<feature type="domain" description="Glycosyl transferase family 1" evidence="1">
    <location>
        <begin position="201"/>
        <end position="358"/>
    </location>
</feature>
<evidence type="ECO:0000313" key="3">
    <source>
        <dbReference type="EMBL" id="QOS20668.1"/>
    </source>
</evidence>
<name>A0A7M1VTK0_VIBPH</name>
<dbReference type="AlphaFoldDB" id="A0A7M1VTK0"/>
<evidence type="ECO:0000313" key="4">
    <source>
        <dbReference type="EMBL" id="QOS29893.1"/>
    </source>
</evidence>
<protein>
    <submittedName>
        <fullName evidence="2">N-acetylgalactosamine-N, N'-diacetylbacillosaminyl-diphospho-undecaprenol 4-alpha-N-acetylgalactosaminyltransferase</fullName>
        <ecNumber evidence="2">2.4.1.291</ecNumber>
    </submittedName>
</protein>
<dbReference type="CDD" id="cd03801">
    <property type="entry name" value="GT4_PimA-like"/>
    <property type="match status" value="1"/>
</dbReference>
<dbReference type="SUPFAM" id="SSF53756">
    <property type="entry name" value="UDP-Glycosyltransferase/glycogen phosphorylase"/>
    <property type="match status" value="1"/>
</dbReference>
<reference evidence="2" key="1">
    <citation type="submission" date="2020-08" db="EMBL/GenBank/DDBJ databases">
        <title>Genetic structure, function and evolution of capsule biosynthesis loci in Vibrio parahaemolyticus.</title>
        <authorList>
            <person name="Li L."/>
            <person name="Bian S."/>
        </authorList>
    </citation>
    <scope>NUCLEOTIDE SEQUENCE</scope>
    <source>
        <strain evidence="3">VP361</strain>
        <strain evidence="2">VP362</strain>
        <strain evidence="4">VP400</strain>
    </source>
</reference>
<dbReference type="InterPro" id="IPR001296">
    <property type="entry name" value="Glyco_trans_1"/>
</dbReference>
<gene>
    <name evidence="2" type="primary">pglJ</name>
    <name evidence="3" type="ORF">VP361_00017</name>
    <name evidence="2" type="ORF">VP362_00017</name>
    <name evidence="4" type="ORF">VP400_00017</name>
</gene>
<proteinExistence type="predicted"/>
<dbReference type="PANTHER" id="PTHR45947">
    <property type="entry name" value="SULFOQUINOVOSYL TRANSFERASE SQD2"/>
    <property type="match status" value="1"/>
</dbReference>
<accession>A0A7M1VTK0</accession>
<evidence type="ECO:0000313" key="2">
    <source>
        <dbReference type="EMBL" id="QOS16836.1"/>
    </source>
</evidence>
<sequence>MNIVLFFTRGVSINEWVDKGLFDREIALYESMAEISKIEKICLLTYGSSDKVIFEELRSNRNLSEKIVIVEKPKFFKGKIGNLLYTLTMPFFQSKCIKSADVLKTNQVDGSLPAIISSFLVNRNAKLIGRCGYLLSSLEEKMNSQRFFRNFVIRNLEKLLFSNSDVCVFASQDDRSIAVSNYSIPLEKTKVLYNFIDERVFINKGYERSNSFVFVGRIESVKNLKNTILSLSKTNYQLDIYGSGSLLPELESFCKDKKYKVNFKGVVRNSALPNILNGYKYYIQCSHQEGMPKTLIEAISCGCIAIGTNVKGINEVIVDNKTGYLAQGTDSNSILEAISRINESKNVEISENLAEYVKSNYSLKNYVYREINEIYGIN</sequence>
<dbReference type="EMBL" id="MT898061">
    <property type="protein sequence ID" value="QOS16836.1"/>
    <property type="molecule type" value="Genomic_DNA"/>
</dbReference>
<evidence type="ECO:0000259" key="1">
    <source>
        <dbReference type="Pfam" id="PF00534"/>
    </source>
</evidence>
<dbReference type="RefSeq" id="WP_062866257.1">
    <property type="nucleotide sequence ID" value="NZ_JAEPRX010000002.1"/>
</dbReference>
<dbReference type="GO" id="GO:0016757">
    <property type="term" value="F:glycosyltransferase activity"/>
    <property type="evidence" value="ECO:0007669"/>
    <property type="project" value="UniProtKB-KW"/>
</dbReference>
<dbReference type="Gene3D" id="3.40.50.2000">
    <property type="entry name" value="Glycogen Phosphorylase B"/>
    <property type="match status" value="2"/>
</dbReference>
<keyword evidence="2" id="KW-0808">Transferase</keyword>
<dbReference type="EMBL" id="MT898166">
    <property type="protein sequence ID" value="QOS20668.1"/>
    <property type="molecule type" value="Genomic_DNA"/>
</dbReference>